<dbReference type="GO" id="GO:0008263">
    <property type="term" value="F:pyrimidine-specific mismatch base pair DNA N-glycosylase activity"/>
    <property type="evidence" value="ECO:0007669"/>
    <property type="project" value="TreeGrafter"/>
</dbReference>
<dbReference type="PANTHER" id="PTHR12159">
    <property type="entry name" value="G/T AND G/U MISMATCH-SPECIFIC DNA GLYCOSYLASE"/>
    <property type="match status" value="1"/>
</dbReference>
<evidence type="ECO:0000256" key="1">
    <source>
        <dbReference type="ARBA" id="ARBA00022763"/>
    </source>
</evidence>
<feature type="domain" description="Uracil-DNA glycosylase-like" evidence="5">
    <location>
        <begin position="81"/>
        <end position="300"/>
    </location>
</feature>
<feature type="compositionally biased region" description="Polar residues" evidence="4">
    <location>
        <begin position="54"/>
        <end position="64"/>
    </location>
</feature>
<evidence type="ECO:0000313" key="6">
    <source>
        <dbReference type="EMBL" id="CBJ48449.1"/>
    </source>
</evidence>
<protein>
    <recommendedName>
        <fullName evidence="5">Uracil-DNA glycosylase-like domain-containing protein</fullName>
    </recommendedName>
</protein>
<feature type="region of interest" description="Disordered" evidence="4">
    <location>
        <begin position="1"/>
        <end position="30"/>
    </location>
</feature>
<dbReference type="InterPro" id="IPR005122">
    <property type="entry name" value="Uracil-DNA_glycosylase-like"/>
</dbReference>
<evidence type="ECO:0000259" key="5">
    <source>
        <dbReference type="Pfam" id="PF03167"/>
    </source>
</evidence>
<feature type="region of interest" description="Disordered" evidence="4">
    <location>
        <begin position="307"/>
        <end position="345"/>
    </location>
</feature>
<dbReference type="InterPro" id="IPR036895">
    <property type="entry name" value="Uracil-DNA_glycosylase-like_sf"/>
</dbReference>
<evidence type="ECO:0000256" key="3">
    <source>
        <dbReference type="ARBA" id="ARBA00023204"/>
    </source>
</evidence>
<dbReference type="SUPFAM" id="SSF52141">
    <property type="entry name" value="Uracil-DNA glycosylase-like"/>
    <property type="match status" value="1"/>
</dbReference>
<accession>D7FQB7</accession>
<feature type="compositionally biased region" description="Low complexity" evidence="4">
    <location>
        <begin position="19"/>
        <end position="28"/>
    </location>
</feature>
<feature type="region of interest" description="Disordered" evidence="4">
    <location>
        <begin position="180"/>
        <end position="206"/>
    </location>
</feature>
<proteinExistence type="predicted"/>
<dbReference type="EMBL" id="FN649727">
    <property type="protein sequence ID" value="CBJ48449.1"/>
    <property type="molecule type" value="Genomic_DNA"/>
</dbReference>
<organism evidence="6 7">
    <name type="scientific">Ectocarpus siliculosus</name>
    <name type="common">Brown alga</name>
    <name type="synonym">Conferva siliculosa</name>
    <dbReference type="NCBI Taxonomy" id="2880"/>
    <lineage>
        <taxon>Eukaryota</taxon>
        <taxon>Sar</taxon>
        <taxon>Stramenopiles</taxon>
        <taxon>Ochrophyta</taxon>
        <taxon>PX clade</taxon>
        <taxon>Phaeophyceae</taxon>
        <taxon>Ectocarpales</taxon>
        <taxon>Ectocarpaceae</taxon>
        <taxon>Ectocarpus</taxon>
    </lineage>
</organism>
<keyword evidence="3" id="KW-0234">DNA repair</keyword>
<dbReference type="Proteomes" id="UP000002630">
    <property type="component" value="Linkage Group LG02"/>
</dbReference>
<feature type="region of interest" description="Disordered" evidence="4">
    <location>
        <begin position="248"/>
        <end position="267"/>
    </location>
</feature>
<reference evidence="6 7" key="1">
    <citation type="journal article" date="2010" name="Nature">
        <title>The Ectocarpus genome and the independent evolution of multicellularity in brown algae.</title>
        <authorList>
            <person name="Cock J.M."/>
            <person name="Sterck L."/>
            <person name="Rouze P."/>
            <person name="Scornet D."/>
            <person name="Allen A.E."/>
            <person name="Amoutzias G."/>
            <person name="Anthouard V."/>
            <person name="Artiguenave F."/>
            <person name="Aury J.M."/>
            <person name="Badger J.H."/>
            <person name="Beszteri B."/>
            <person name="Billiau K."/>
            <person name="Bonnet E."/>
            <person name="Bothwell J.H."/>
            <person name="Bowler C."/>
            <person name="Boyen C."/>
            <person name="Brownlee C."/>
            <person name="Carrano C.J."/>
            <person name="Charrier B."/>
            <person name="Cho G.Y."/>
            <person name="Coelho S.M."/>
            <person name="Collen J."/>
            <person name="Corre E."/>
            <person name="Da Silva C."/>
            <person name="Delage L."/>
            <person name="Delaroque N."/>
            <person name="Dittami S.M."/>
            <person name="Doulbeau S."/>
            <person name="Elias M."/>
            <person name="Farnham G."/>
            <person name="Gachon C.M."/>
            <person name="Gschloessl B."/>
            <person name="Heesch S."/>
            <person name="Jabbari K."/>
            <person name="Jubin C."/>
            <person name="Kawai H."/>
            <person name="Kimura K."/>
            <person name="Kloareg B."/>
            <person name="Kupper F.C."/>
            <person name="Lang D."/>
            <person name="Le Bail A."/>
            <person name="Leblanc C."/>
            <person name="Lerouge P."/>
            <person name="Lohr M."/>
            <person name="Lopez P.J."/>
            <person name="Martens C."/>
            <person name="Maumus F."/>
            <person name="Michel G."/>
            <person name="Miranda-Saavedra D."/>
            <person name="Morales J."/>
            <person name="Moreau H."/>
            <person name="Motomura T."/>
            <person name="Nagasato C."/>
            <person name="Napoli C.A."/>
            <person name="Nelson D.R."/>
            <person name="Nyvall-Collen P."/>
            <person name="Peters A.F."/>
            <person name="Pommier C."/>
            <person name="Potin P."/>
            <person name="Poulain J."/>
            <person name="Quesneville H."/>
            <person name="Read B."/>
            <person name="Rensing S.A."/>
            <person name="Ritter A."/>
            <person name="Rousvoal S."/>
            <person name="Samanta M."/>
            <person name="Samson G."/>
            <person name="Schroeder D.C."/>
            <person name="Segurens B."/>
            <person name="Strittmatter M."/>
            <person name="Tonon T."/>
            <person name="Tregear J.W."/>
            <person name="Valentin K."/>
            <person name="von Dassow P."/>
            <person name="Yamagishi T."/>
            <person name="Van de Peer Y."/>
            <person name="Wincker P."/>
        </authorList>
    </citation>
    <scope>NUCLEOTIDE SEQUENCE [LARGE SCALE GENOMIC DNA]</scope>
    <source>
        <strain evidence="7">Ec32 / CCAP1310/4</strain>
    </source>
</reference>
<evidence type="ECO:0000313" key="7">
    <source>
        <dbReference type="Proteomes" id="UP000002630"/>
    </source>
</evidence>
<gene>
    <name evidence="6" type="ORF">Esi_0002_0269</name>
</gene>
<dbReference type="Pfam" id="PF03167">
    <property type="entry name" value="UDG"/>
    <property type="match status" value="1"/>
</dbReference>
<keyword evidence="2" id="KW-0378">Hydrolase</keyword>
<dbReference type="CDD" id="cd10028">
    <property type="entry name" value="UDG-F2_TDG_MUG"/>
    <property type="match status" value="1"/>
</dbReference>
<keyword evidence="7" id="KW-1185">Reference proteome</keyword>
<dbReference type="GO" id="GO:0006285">
    <property type="term" value="P:base-excision repair, AP site formation"/>
    <property type="evidence" value="ECO:0007669"/>
    <property type="project" value="InterPro"/>
</dbReference>
<dbReference type="AlphaFoldDB" id="D7FQB7"/>
<dbReference type="OrthoDB" id="205979at2759"/>
<dbReference type="PANTHER" id="PTHR12159:SF9">
    <property type="entry name" value="G_T MISMATCH-SPECIFIC THYMINE DNA GLYCOSYLASE"/>
    <property type="match status" value="1"/>
</dbReference>
<keyword evidence="1" id="KW-0227">DNA damage</keyword>
<evidence type="ECO:0000256" key="4">
    <source>
        <dbReference type="SAM" id="MobiDB-lite"/>
    </source>
</evidence>
<dbReference type="Gene3D" id="3.40.470.10">
    <property type="entry name" value="Uracil-DNA glycosylase-like domain"/>
    <property type="match status" value="2"/>
</dbReference>
<sequence>MSLEQNDENPFNEFALGASPSGSGPIPGVTRARPAAARLLMDSLDSKPVKKMRTSTGAKGQSTAKGLVEKYRSPGEPEWPLRLIIVGHNPSEKAWELGHYYGNPSNRMWKLLSSAGIIPPGFTASNDEDCPITSGVGFTDVGFSIPGTVSSEFGKKELHSWRRGFYDRLTAHAERAAATVAASKSYPAEPATERGTDSTSAAGKGADQGVATAATIKAKIEDGCPRIIAFAGKRQWEELFFDASAKDKAKTKGGKTGPFRFGLQPADLRPPGWPFPAERTEMFVVPSSSGAAAMTNEARETPYRDLGQHMLKSGGEWTHRRGQQSGGGISSGENGATAPPPPQQR</sequence>
<dbReference type="eggNOG" id="ENOG502RYQ9">
    <property type="taxonomic scope" value="Eukaryota"/>
</dbReference>
<dbReference type="InterPro" id="IPR015637">
    <property type="entry name" value="MUG/TDG"/>
</dbReference>
<dbReference type="GO" id="GO:0004844">
    <property type="term" value="F:uracil DNA N-glycosylase activity"/>
    <property type="evidence" value="ECO:0007669"/>
    <property type="project" value="TreeGrafter"/>
</dbReference>
<dbReference type="STRING" id="2880.D7FQB7"/>
<evidence type="ECO:0000256" key="2">
    <source>
        <dbReference type="ARBA" id="ARBA00022801"/>
    </source>
</evidence>
<feature type="region of interest" description="Disordered" evidence="4">
    <location>
        <begin position="43"/>
        <end position="65"/>
    </location>
</feature>
<dbReference type="EMBL" id="FN648375">
    <property type="protein sequence ID" value="CBJ48449.1"/>
    <property type="molecule type" value="Genomic_DNA"/>
</dbReference>
<name>D7FQB7_ECTSI</name>
<dbReference type="InParanoid" id="D7FQB7"/>